<evidence type="ECO:0000313" key="2">
    <source>
        <dbReference type="EMBL" id="KAH0514103.1"/>
    </source>
</evidence>
<feature type="region of interest" description="Disordered" evidence="1">
    <location>
        <begin position="163"/>
        <end position="264"/>
    </location>
</feature>
<evidence type="ECO:0000313" key="3">
    <source>
        <dbReference type="Proteomes" id="UP000710432"/>
    </source>
</evidence>
<dbReference type="PANTHER" id="PTHR38495">
    <property type="entry name" value="MCG11474"/>
    <property type="match status" value="1"/>
</dbReference>
<dbReference type="PANTHER" id="PTHR38495:SF1">
    <property type="entry name" value="RIKEN CDNA 1700001K19 GENE"/>
    <property type="match status" value="1"/>
</dbReference>
<gene>
    <name evidence="2" type="ORF">LTLLF_137055</name>
</gene>
<dbReference type="EMBL" id="JAATJU010021291">
    <property type="protein sequence ID" value="KAH0514103.1"/>
    <property type="molecule type" value="Genomic_DNA"/>
</dbReference>
<proteinExistence type="predicted"/>
<reference evidence="2" key="1">
    <citation type="submission" date="2020-03" db="EMBL/GenBank/DDBJ databases">
        <title>Studies in the Genomics of Life Span.</title>
        <authorList>
            <person name="Glass D."/>
        </authorList>
    </citation>
    <scope>NUCLEOTIDE SEQUENCE</scope>
    <source>
        <strain evidence="2">LTLLF</strain>
        <tissue evidence="2">Muscle</tissue>
    </source>
</reference>
<feature type="compositionally biased region" description="Basic and acidic residues" evidence="1">
    <location>
        <begin position="200"/>
        <end position="211"/>
    </location>
</feature>
<protein>
    <submittedName>
        <fullName evidence="2">Uncharacterized protein</fullName>
    </submittedName>
</protein>
<dbReference type="AlphaFoldDB" id="A0A8J6KWV0"/>
<dbReference type="Proteomes" id="UP000710432">
    <property type="component" value="Unassembled WGS sequence"/>
</dbReference>
<name>A0A8J6KWV0_MICOH</name>
<evidence type="ECO:0000256" key="1">
    <source>
        <dbReference type="SAM" id="MobiDB-lite"/>
    </source>
</evidence>
<organism evidence="2 3">
    <name type="scientific">Microtus ochrogaster</name>
    <name type="common">Prairie vole</name>
    <dbReference type="NCBI Taxonomy" id="79684"/>
    <lineage>
        <taxon>Eukaryota</taxon>
        <taxon>Metazoa</taxon>
        <taxon>Chordata</taxon>
        <taxon>Craniata</taxon>
        <taxon>Vertebrata</taxon>
        <taxon>Euteleostomi</taxon>
        <taxon>Mammalia</taxon>
        <taxon>Eutheria</taxon>
        <taxon>Euarchontoglires</taxon>
        <taxon>Glires</taxon>
        <taxon>Rodentia</taxon>
        <taxon>Myomorpha</taxon>
        <taxon>Muroidea</taxon>
        <taxon>Cricetidae</taxon>
        <taxon>Arvicolinae</taxon>
        <taxon>Microtus</taxon>
    </lineage>
</organism>
<sequence>MGSEHPKCPVCSAAMAELASSPPSQVSSRRNLMDFAEGIWREFLDPYDGDSEDTPGHSTYRNYRQRAYRLLGDRNRNTPSYTLKFKVAEETRVEDSLPPKAPDLTLKASGWAPIALEANDVDMQPEGELKALDPQEANGWPARLSPSPEDWRMTRVANPLIPVETPEMSRHLPSKARASWPPPRLGSERDKGPRLPLSKRKLELFLSEPERTKRKKYAALPRGRVSAESGTHSRPTAKSGKQVVRAEQESGADARSPGPISSPI</sequence>
<accession>A0A8J6KWV0</accession>
<comment type="caution">
    <text evidence="2">The sequence shown here is derived from an EMBL/GenBank/DDBJ whole genome shotgun (WGS) entry which is preliminary data.</text>
</comment>